<feature type="transmembrane region" description="Helical" evidence="6">
    <location>
        <begin position="125"/>
        <end position="143"/>
    </location>
</feature>
<keyword evidence="3 6" id="KW-0812">Transmembrane</keyword>
<keyword evidence="4 6" id="KW-1133">Transmembrane helix</keyword>
<accession>A0A1G1Y1C5</accession>
<feature type="transmembrane region" description="Helical" evidence="6">
    <location>
        <begin position="149"/>
        <end position="168"/>
    </location>
</feature>
<comment type="subcellular location">
    <subcellularLocation>
        <location evidence="1">Cell membrane</location>
        <topology evidence="1">Multi-pass membrane protein</topology>
    </subcellularLocation>
</comment>
<feature type="transmembrane region" description="Helical" evidence="6">
    <location>
        <begin position="70"/>
        <end position="88"/>
    </location>
</feature>
<gene>
    <name evidence="8" type="ORF">A2731_01550</name>
</gene>
<dbReference type="STRING" id="1797533.A2731_01550"/>
<feature type="transmembrane region" description="Helical" evidence="6">
    <location>
        <begin position="42"/>
        <end position="58"/>
    </location>
</feature>
<name>A0A1G1Y1C5_9BACT</name>
<dbReference type="AlphaFoldDB" id="A0A1G1Y1C5"/>
<keyword evidence="2" id="KW-1003">Cell membrane</keyword>
<evidence type="ECO:0000259" key="7">
    <source>
        <dbReference type="Pfam" id="PF00892"/>
    </source>
</evidence>
<feature type="transmembrane region" description="Helical" evidence="6">
    <location>
        <begin position="180"/>
        <end position="199"/>
    </location>
</feature>
<dbReference type="PANTHER" id="PTHR32322:SF18">
    <property type="entry name" value="S-ADENOSYLMETHIONINE_S-ADENOSYLHOMOCYSTEINE TRANSPORTER"/>
    <property type="match status" value="1"/>
</dbReference>
<dbReference type="EMBL" id="MHIC01000003">
    <property type="protein sequence ID" value="OGY46139.1"/>
    <property type="molecule type" value="Genomic_DNA"/>
</dbReference>
<reference evidence="8 9" key="1">
    <citation type="journal article" date="2016" name="Nat. Commun.">
        <title>Thousands of microbial genomes shed light on interconnected biogeochemical processes in an aquifer system.</title>
        <authorList>
            <person name="Anantharaman K."/>
            <person name="Brown C.T."/>
            <person name="Hug L.A."/>
            <person name="Sharon I."/>
            <person name="Castelle C.J."/>
            <person name="Probst A.J."/>
            <person name="Thomas B.C."/>
            <person name="Singh A."/>
            <person name="Wilkins M.J."/>
            <person name="Karaoz U."/>
            <person name="Brodie E.L."/>
            <person name="Williams K.H."/>
            <person name="Hubbard S.S."/>
            <person name="Banfield J.F."/>
        </authorList>
    </citation>
    <scope>NUCLEOTIDE SEQUENCE [LARGE SCALE GENOMIC DNA]</scope>
</reference>
<dbReference type="SUPFAM" id="SSF103481">
    <property type="entry name" value="Multidrug resistance efflux transporter EmrE"/>
    <property type="match status" value="2"/>
</dbReference>
<feature type="domain" description="EamA" evidence="7">
    <location>
        <begin position="152"/>
        <end position="284"/>
    </location>
</feature>
<evidence type="ECO:0000313" key="9">
    <source>
        <dbReference type="Proteomes" id="UP000176241"/>
    </source>
</evidence>
<dbReference type="Pfam" id="PF00892">
    <property type="entry name" value="EamA"/>
    <property type="match status" value="2"/>
</dbReference>
<feature type="transmembrane region" description="Helical" evidence="6">
    <location>
        <begin position="242"/>
        <end position="263"/>
    </location>
</feature>
<feature type="domain" description="EamA" evidence="7">
    <location>
        <begin position="3"/>
        <end position="138"/>
    </location>
</feature>
<comment type="caution">
    <text evidence="8">The sequence shown here is derived from an EMBL/GenBank/DDBJ whole genome shotgun (WGS) entry which is preliminary data.</text>
</comment>
<organism evidence="8 9">
    <name type="scientific">Candidatus Buchananbacteria bacterium RIFCSPHIGHO2_01_FULL_39_8</name>
    <dbReference type="NCBI Taxonomy" id="1797533"/>
    <lineage>
        <taxon>Bacteria</taxon>
        <taxon>Candidatus Buchananiibacteriota</taxon>
    </lineage>
</organism>
<evidence type="ECO:0000256" key="4">
    <source>
        <dbReference type="ARBA" id="ARBA00022989"/>
    </source>
</evidence>
<evidence type="ECO:0000313" key="8">
    <source>
        <dbReference type="EMBL" id="OGY46139.1"/>
    </source>
</evidence>
<feature type="transmembrane region" description="Helical" evidence="6">
    <location>
        <begin position="100"/>
        <end position="118"/>
    </location>
</feature>
<dbReference type="Proteomes" id="UP000176241">
    <property type="component" value="Unassembled WGS sequence"/>
</dbReference>
<keyword evidence="5 6" id="KW-0472">Membrane</keyword>
<dbReference type="InterPro" id="IPR000620">
    <property type="entry name" value="EamA_dom"/>
</dbReference>
<evidence type="ECO:0000256" key="6">
    <source>
        <dbReference type="SAM" id="Phobius"/>
    </source>
</evidence>
<dbReference type="GO" id="GO:0005886">
    <property type="term" value="C:plasma membrane"/>
    <property type="evidence" value="ECO:0007669"/>
    <property type="project" value="UniProtKB-SubCell"/>
</dbReference>
<sequence length="300" mass="33122">MKKGIYLVLITAVISGFANFFNKFVMQAVGKNAFQYTTLKNVVVALILSLVILSPMILSKLKKLSAKDWGKLALIGLIGGSFPFLLFFKGLSLTSAVNASFIHKTLFIWVAILAWPVLKEKITKLQFLALGLLLFGNIIFEGFKGFSWGYAESLILIATLLWAIENVIAKIALRQLDSTVLAWGRMFFGSIILLGFLAVTDNTASLFTLNFSQIGWILLVSAFLTGYVLTWYAALKKLPATIVTCFLVLASPITTFLNSAFVTHQLKGQNIWGAIIIVSAILLFWRLKPKANYATKPAKI</sequence>
<protein>
    <recommendedName>
        <fullName evidence="7">EamA domain-containing protein</fullName>
    </recommendedName>
</protein>
<feature type="transmembrane region" description="Helical" evidence="6">
    <location>
        <begin position="269"/>
        <end position="287"/>
    </location>
</feature>
<evidence type="ECO:0000256" key="2">
    <source>
        <dbReference type="ARBA" id="ARBA00022475"/>
    </source>
</evidence>
<evidence type="ECO:0000256" key="3">
    <source>
        <dbReference type="ARBA" id="ARBA00022692"/>
    </source>
</evidence>
<feature type="transmembrane region" description="Helical" evidence="6">
    <location>
        <begin position="214"/>
        <end position="235"/>
    </location>
</feature>
<evidence type="ECO:0000256" key="1">
    <source>
        <dbReference type="ARBA" id="ARBA00004651"/>
    </source>
</evidence>
<evidence type="ECO:0000256" key="5">
    <source>
        <dbReference type="ARBA" id="ARBA00023136"/>
    </source>
</evidence>
<dbReference type="InterPro" id="IPR037185">
    <property type="entry name" value="EmrE-like"/>
</dbReference>
<dbReference type="PANTHER" id="PTHR32322">
    <property type="entry name" value="INNER MEMBRANE TRANSPORTER"/>
    <property type="match status" value="1"/>
</dbReference>
<dbReference type="InterPro" id="IPR050638">
    <property type="entry name" value="AA-Vitamin_Transporters"/>
</dbReference>
<proteinExistence type="predicted"/>